<reference evidence="2 3" key="1">
    <citation type="journal article" date="2012" name="J. Bacteriol.">
        <title>Genome sequence of cold-adapted Pseudomonas mandelii strain JR-1.</title>
        <authorList>
            <person name="Jang S.H."/>
            <person name="Kim J."/>
            <person name="Kim J."/>
            <person name="Hong S."/>
            <person name="Lee C."/>
        </authorList>
    </citation>
    <scope>NUCLEOTIDE SEQUENCE [LARGE SCALE GENOMIC DNA]</scope>
    <source>
        <strain evidence="2 3">JR-1</strain>
    </source>
</reference>
<accession>A0A024EC53</accession>
<dbReference type="HOGENOM" id="CLU_172386_0_0_6"/>
<dbReference type="Proteomes" id="UP000026913">
    <property type="component" value="Chromosome"/>
</dbReference>
<dbReference type="EMBL" id="CP005960">
    <property type="protein sequence ID" value="AHZ70382.1"/>
    <property type="molecule type" value="Genomic_DNA"/>
</dbReference>
<dbReference type="RefSeq" id="WP_010464915.1">
    <property type="nucleotide sequence ID" value="NZ_CP005960.1"/>
</dbReference>
<dbReference type="KEGG" id="pman:OU5_3303"/>
<proteinExistence type="predicted"/>
<dbReference type="AlphaFoldDB" id="A0A024EC53"/>
<evidence type="ECO:0000313" key="2">
    <source>
        <dbReference type="EMBL" id="AHZ70382.1"/>
    </source>
</evidence>
<sequence>MLQQVQSQHFQTLLGKTGSLRLPDGSELSIHIDTLEETPHSRMPNSERVPFSVEFNSLEPTAFVDGLCTLELPMLGQVQGIFVSRVPAMGRDPDMGYFYIAFN</sequence>
<dbReference type="InterPro" id="IPR054209">
    <property type="entry name" value="DUF6916"/>
</dbReference>
<dbReference type="Pfam" id="PF21880">
    <property type="entry name" value="DUF6916"/>
    <property type="match status" value="1"/>
</dbReference>
<evidence type="ECO:0000313" key="3">
    <source>
        <dbReference type="Proteomes" id="UP000026913"/>
    </source>
</evidence>
<name>A0A024EC53_9PSED</name>
<protein>
    <recommendedName>
        <fullName evidence="1">DUF6916 domain-containing protein</fullName>
    </recommendedName>
</protein>
<dbReference type="GeneID" id="46428944"/>
<evidence type="ECO:0000259" key="1">
    <source>
        <dbReference type="Pfam" id="PF21880"/>
    </source>
</evidence>
<feature type="domain" description="DUF6916" evidence="1">
    <location>
        <begin position="7"/>
        <end position="94"/>
    </location>
</feature>
<gene>
    <name evidence="2" type="ORF">OU5_3303</name>
</gene>
<dbReference type="OrthoDB" id="6166219at2"/>
<organism evidence="2 3">
    <name type="scientific">Pseudomonas mandelii JR-1</name>
    <dbReference type="NCBI Taxonomy" id="1147786"/>
    <lineage>
        <taxon>Bacteria</taxon>
        <taxon>Pseudomonadati</taxon>
        <taxon>Pseudomonadota</taxon>
        <taxon>Gammaproteobacteria</taxon>
        <taxon>Pseudomonadales</taxon>
        <taxon>Pseudomonadaceae</taxon>
        <taxon>Pseudomonas</taxon>
    </lineage>
</organism>